<dbReference type="EMBL" id="WJQR01000007">
    <property type="protein sequence ID" value="MRI82050.1"/>
    <property type="molecule type" value="Genomic_DNA"/>
</dbReference>
<dbReference type="AlphaFoldDB" id="A0A6I2GKK6"/>
<dbReference type="Gene3D" id="3.30.1830.10">
    <property type="entry name" value="YehR-like"/>
    <property type="match status" value="1"/>
</dbReference>
<reference evidence="4 6" key="2">
    <citation type="submission" date="2019-11" db="EMBL/GenBank/DDBJ databases">
        <title>Characterisation of Fundicoccus ignavus gen. nov. sp. nov., a novel genus of the family Aerococcaceae isolated from bulk tank milk.</title>
        <authorList>
            <person name="Siebert A."/>
            <person name="Huptas C."/>
            <person name="Wenning M."/>
            <person name="Scherer S."/>
            <person name="Doll E.V."/>
        </authorList>
    </citation>
    <scope>NUCLEOTIDE SEQUENCE [LARGE SCALE GENOMIC DNA]</scope>
    <source>
        <strain evidence="1 6">DSM 109653</strain>
        <strain evidence="2 4">WS4759</strain>
    </source>
</reference>
<dbReference type="Proteomes" id="UP000440066">
    <property type="component" value="Unassembled WGS sequence"/>
</dbReference>
<sequence>MKKIIYLFLLIIGIAGIYTLIDARQLKESHYLLEQDTITVNLTIEHQNNKLVTYTAITDIEFSEDARDEMVASAEATVEQFSGYSGVTMASEIVDNHMITTQTLVFDEMVASELADEPNLANFTNGVLSFGQLEQALFQQGFQPVKD</sequence>
<keyword evidence="4" id="KW-1185">Reference proteome</keyword>
<dbReference type="InterPro" id="IPR036699">
    <property type="entry name" value="YehR-like_sf"/>
</dbReference>
<name>A0A6I2GKK6_9LACT</name>
<dbReference type="SUPFAM" id="SSF160704">
    <property type="entry name" value="YehR-like"/>
    <property type="match status" value="1"/>
</dbReference>
<evidence type="ECO:0000313" key="5">
    <source>
        <dbReference type="Proteomes" id="UP000440066"/>
    </source>
</evidence>
<accession>A0A6I2GKK6</accession>
<organism evidence="2 4">
    <name type="scientific">Fundicoccus ignavus</name>
    <dbReference type="NCBI Taxonomy" id="2664442"/>
    <lineage>
        <taxon>Bacteria</taxon>
        <taxon>Bacillati</taxon>
        <taxon>Bacillota</taxon>
        <taxon>Bacilli</taxon>
        <taxon>Lactobacillales</taxon>
        <taxon>Aerococcaceae</taxon>
        <taxon>Fundicoccus</taxon>
    </lineage>
</organism>
<comment type="caution">
    <text evidence="2">The sequence shown here is derived from an EMBL/GenBank/DDBJ whole genome shotgun (WGS) entry which is preliminary data.</text>
</comment>
<dbReference type="EMBL" id="WJQS01000006">
    <property type="protein sequence ID" value="MRI85789.1"/>
    <property type="molecule type" value="Genomic_DNA"/>
</dbReference>
<dbReference type="Proteomes" id="UP000430975">
    <property type="component" value="Unassembled WGS sequence"/>
</dbReference>
<evidence type="ECO:0000313" key="1">
    <source>
        <dbReference type="EMBL" id="MRI82050.1"/>
    </source>
</evidence>
<gene>
    <name evidence="3" type="ORF">GF867_03610</name>
    <name evidence="2" type="ORF">GIY09_07910</name>
    <name evidence="1" type="ORF">GIY11_08540</name>
</gene>
<protein>
    <submittedName>
        <fullName evidence="2">DUF1307 domain-containing protein</fullName>
    </submittedName>
</protein>
<reference evidence="3 5" key="1">
    <citation type="submission" date="2019-11" db="EMBL/GenBank/DDBJ databases">
        <title>Characterisation of Fundicoccus ignavus gen. nov. sp. nov., a novel genus of the family Aerococcaceae from bulk tank milk.</title>
        <authorList>
            <person name="Siebert A."/>
            <person name="Huptas C."/>
            <person name="Wenning M."/>
            <person name="Scherer S."/>
            <person name="Doll E.V."/>
        </authorList>
    </citation>
    <scope>NUCLEOTIDE SEQUENCE [LARGE SCALE GENOMIC DNA]</scope>
    <source>
        <strain evidence="3 5">DSM 109652</strain>
    </source>
</reference>
<evidence type="ECO:0000313" key="3">
    <source>
        <dbReference type="EMBL" id="MRJ46656.1"/>
    </source>
</evidence>
<dbReference type="RefSeq" id="WP_153831748.1">
    <property type="nucleotide sequence ID" value="NZ_WJQR01000007.1"/>
</dbReference>
<evidence type="ECO:0000313" key="6">
    <source>
        <dbReference type="Proteomes" id="UP000469870"/>
    </source>
</evidence>
<evidence type="ECO:0000313" key="2">
    <source>
        <dbReference type="EMBL" id="MRI85789.1"/>
    </source>
</evidence>
<dbReference type="Proteomes" id="UP000469870">
    <property type="component" value="Unassembled WGS sequence"/>
</dbReference>
<proteinExistence type="predicted"/>
<dbReference type="EMBL" id="WJQT01000003">
    <property type="protein sequence ID" value="MRJ46656.1"/>
    <property type="molecule type" value="Genomic_DNA"/>
</dbReference>
<evidence type="ECO:0000313" key="4">
    <source>
        <dbReference type="Proteomes" id="UP000430975"/>
    </source>
</evidence>